<evidence type="ECO:0000259" key="4">
    <source>
        <dbReference type="PROSITE" id="PS50111"/>
    </source>
</evidence>
<dbReference type="PANTHER" id="PTHR32089">
    <property type="entry name" value="METHYL-ACCEPTING CHEMOTAXIS PROTEIN MCPB"/>
    <property type="match status" value="1"/>
</dbReference>
<protein>
    <submittedName>
        <fullName evidence="5">Methyl-accepting chemotaxis protein</fullName>
    </submittedName>
</protein>
<reference evidence="5" key="1">
    <citation type="submission" date="2020-10" db="EMBL/GenBank/DDBJ databases">
        <authorList>
            <person name="Castelo-Branco R."/>
            <person name="Eusebio N."/>
            <person name="Adriana R."/>
            <person name="Vieira A."/>
            <person name="Brugerolle De Fraissinette N."/>
            <person name="Rezende De Castro R."/>
            <person name="Schneider M.P."/>
            <person name="Vasconcelos V."/>
            <person name="Leao P.N."/>
        </authorList>
    </citation>
    <scope>NUCLEOTIDE SEQUENCE</scope>
    <source>
        <strain evidence="5">LEGE 11479</strain>
    </source>
</reference>
<evidence type="ECO:0000256" key="3">
    <source>
        <dbReference type="SAM" id="MobiDB-lite"/>
    </source>
</evidence>
<dbReference type="InterPro" id="IPR048760">
    <property type="entry name" value="VP0354-like_sensor_dom"/>
</dbReference>
<dbReference type="EMBL" id="JADEXP010000086">
    <property type="protein sequence ID" value="MBE9067288.1"/>
    <property type="molecule type" value="Genomic_DNA"/>
</dbReference>
<evidence type="ECO:0000313" key="5">
    <source>
        <dbReference type="EMBL" id="MBE9067288.1"/>
    </source>
</evidence>
<dbReference type="GO" id="GO:0016020">
    <property type="term" value="C:membrane"/>
    <property type="evidence" value="ECO:0007669"/>
    <property type="project" value="InterPro"/>
</dbReference>
<evidence type="ECO:0000256" key="1">
    <source>
        <dbReference type="ARBA" id="ARBA00023224"/>
    </source>
</evidence>
<accession>A0A928ZRZ6</accession>
<dbReference type="InterPro" id="IPR004089">
    <property type="entry name" value="MCPsignal_dom"/>
</dbReference>
<dbReference type="AlphaFoldDB" id="A0A928ZRZ6"/>
<dbReference type="Gene3D" id="1.10.287.950">
    <property type="entry name" value="Methyl-accepting chemotaxis protein"/>
    <property type="match status" value="1"/>
</dbReference>
<proteinExistence type="predicted"/>
<keyword evidence="6" id="KW-1185">Reference proteome</keyword>
<dbReference type="SUPFAM" id="SSF58104">
    <property type="entry name" value="Methyl-accepting chemotaxis protein (MCP) signaling domain"/>
    <property type="match status" value="1"/>
</dbReference>
<feature type="compositionally biased region" description="Acidic residues" evidence="3">
    <location>
        <begin position="150"/>
        <end position="180"/>
    </location>
</feature>
<comment type="caution">
    <text evidence="5">The sequence shown here is derived from an EMBL/GenBank/DDBJ whole genome shotgun (WGS) entry which is preliminary data.</text>
</comment>
<evidence type="ECO:0000313" key="6">
    <source>
        <dbReference type="Proteomes" id="UP000615026"/>
    </source>
</evidence>
<dbReference type="PANTHER" id="PTHR32089:SF112">
    <property type="entry name" value="LYSOZYME-LIKE PROTEIN-RELATED"/>
    <property type="match status" value="1"/>
</dbReference>
<organism evidence="5 6">
    <name type="scientific">Leptolyngbya cf. ectocarpi LEGE 11479</name>
    <dbReference type="NCBI Taxonomy" id="1828722"/>
    <lineage>
        <taxon>Bacteria</taxon>
        <taxon>Bacillati</taxon>
        <taxon>Cyanobacteriota</taxon>
        <taxon>Cyanophyceae</taxon>
        <taxon>Leptolyngbyales</taxon>
        <taxon>Leptolyngbyaceae</taxon>
        <taxon>Leptolyngbya group</taxon>
        <taxon>Leptolyngbya</taxon>
    </lineage>
</organism>
<dbReference type="Gene3D" id="3.30.450.20">
    <property type="entry name" value="PAS domain"/>
    <property type="match status" value="2"/>
</dbReference>
<dbReference type="GO" id="GO:0007165">
    <property type="term" value="P:signal transduction"/>
    <property type="evidence" value="ECO:0007669"/>
    <property type="project" value="UniProtKB-KW"/>
</dbReference>
<dbReference type="SUPFAM" id="SSF103190">
    <property type="entry name" value="Sensory domain-like"/>
    <property type="match status" value="2"/>
</dbReference>
<sequence>MSVNVLRKFKALKVRQQFLLLILLSSTVPAAIVGLLGSVSAGENLSNKARSLVQRESMESIEETEAFLDNIDNDVTFLSQVPSIQGVIRARDNDGTDPIDNASYDEWVNQLQLVFSGIIKTKEYHRLEYLDEAGNALVVVETDAHSHDHDDDDDHEHDEDSNELDGADENEADDDDEVEEKEAAEKEVNVLLVDQVENQADRPYFTETTALSPGELYVSSMQLHRHEGEIKEPYEPVIKYATPVVNEAGQNRGIILATVFTDSVLDELNEEEGQFEDEKATLVNADGYYLAHPDPEKRWGFELGQETTLAQDFSEEVAAQLLGGGAGLLQLDTYVLAYDTLQVGSDPSSNLIAVTKVPVKSVLASVTAFRRSAALAVLISLGVVLPLAIFRGRQLISLLEELATDISVSSQQMASTVSEQERIASQQAASVNETTTTMDELEASSRHAAGQANAAVDAAKHAFSASEDGAQAVGEALEGMFTLEAKVDAIAEKIVHLSGQASQISNVSQLVIDFANQTNMLALNSSVEAIRAGEHGKGFALVANEIRKLADQSQQSADKINTLVSSIQKSINETVMVTEEGTKTVKTGVQIAKRTEATFNEIQDSVSQVVLNNQQVSLNLKQQVDAIKQVVDAMEIINRGTSETATGLNHTKEGTERLNEAALILKKAV</sequence>
<gene>
    <name evidence="5" type="ORF">IQ260_11545</name>
</gene>
<dbReference type="InterPro" id="IPR029151">
    <property type="entry name" value="Sensor-like_sf"/>
</dbReference>
<feature type="region of interest" description="Disordered" evidence="3">
    <location>
        <begin position="144"/>
        <end position="186"/>
    </location>
</feature>
<name>A0A928ZRZ6_LEPEC</name>
<keyword evidence="1 2" id="KW-0807">Transducer</keyword>
<dbReference type="RefSeq" id="WP_193993255.1">
    <property type="nucleotide sequence ID" value="NZ_JADEXP010000086.1"/>
</dbReference>
<evidence type="ECO:0000256" key="2">
    <source>
        <dbReference type="PROSITE-ProRule" id="PRU00284"/>
    </source>
</evidence>
<dbReference type="Proteomes" id="UP000615026">
    <property type="component" value="Unassembled WGS sequence"/>
</dbReference>
<dbReference type="PROSITE" id="PS50111">
    <property type="entry name" value="CHEMOTAXIS_TRANSDUC_2"/>
    <property type="match status" value="1"/>
</dbReference>
<feature type="domain" description="Methyl-accepting transducer" evidence="4">
    <location>
        <begin position="402"/>
        <end position="638"/>
    </location>
</feature>
<dbReference type="Pfam" id="PF21623">
    <property type="entry name" value="HK_sensor_dom_bact"/>
    <property type="match status" value="1"/>
</dbReference>
<dbReference type="Pfam" id="PF00015">
    <property type="entry name" value="MCPsignal"/>
    <property type="match status" value="1"/>
</dbReference>
<dbReference type="SMART" id="SM00283">
    <property type="entry name" value="MA"/>
    <property type="match status" value="1"/>
</dbReference>